<evidence type="ECO:0000256" key="3">
    <source>
        <dbReference type="ARBA" id="ARBA00022741"/>
    </source>
</evidence>
<dbReference type="EC" id="6.2.1.16" evidence="7"/>
<evidence type="ECO:0000313" key="7">
    <source>
        <dbReference type="EMBL" id="MBY8824335.1"/>
    </source>
</evidence>
<organism evidence="7 8">
    <name type="scientific">Sphingomonas colocasiae</name>
    <dbReference type="NCBI Taxonomy" id="1848973"/>
    <lineage>
        <taxon>Bacteria</taxon>
        <taxon>Pseudomonadati</taxon>
        <taxon>Pseudomonadota</taxon>
        <taxon>Alphaproteobacteria</taxon>
        <taxon>Sphingomonadales</taxon>
        <taxon>Sphingomonadaceae</taxon>
        <taxon>Sphingomonas</taxon>
    </lineage>
</organism>
<dbReference type="PROSITE" id="PS00455">
    <property type="entry name" value="AMP_BINDING"/>
    <property type="match status" value="1"/>
</dbReference>
<feature type="domain" description="Acetyl-coenzyme A synthetase N-terminal" evidence="6">
    <location>
        <begin position="38"/>
        <end position="93"/>
    </location>
</feature>
<keyword evidence="3" id="KW-0547">Nucleotide-binding</keyword>
<keyword evidence="8" id="KW-1185">Reference proteome</keyword>
<evidence type="ECO:0000256" key="1">
    <source>
        <dbReference type="ARBA" id="ARBA00006432"/>
    </source>
</evidence>
<evidence type="ECO:0000256" key="2">
    <source>
        <dbReference type="ARBA" id="ARBA00022598"/>
    </source>
</evidence>
<dbReference type="InterPro" id="IPR005914">
    <property type="entry name" value="Acac_CoA_synth"/>
</dbReference>
<feature type="domain" description="AMP-dependent synthetase/ligase" evidence="5">
    <location>
        <begin position="98"/>
        <end position="481"/>
    </location>
</feature>
<protein>
    <submittedName>
        <fullName evidence="7">Acetoacetate--CoA ligase</fullName>
        <ecNumber evidence="7">6.2.1.16</ecNumber>
    </submittedName>
</protein>
<dbReference type="Pfam" id="PF16177">
    <property type="entry name" value="ACAS_N"/>
    <property type="match status" value="1"/>
</dbReference>
<dbReference type="InterPro" id="IPR042099">
    <property type="entry name" value="ANL_N_sf"/>
</dbReference>
<keyword evidence="4" id="KW-0067">ATP-binding</keyword>
<accession>A0ABS7PSM3</accession>
<evidence type="ECO:0000256" key="4">
    <source>
        <dbReference type="ARBA" id="ARBA00022840"/>
    </source>
</evidence>
<dbReference type="InterPro" id="IPR000873">
    <property type="entry name" value="AMP-dep_synth/lig_dom"/>
</dbReference>
<dbReference type="InterPro" id="IPR045851">
    <property type="entry name" value="AMP-bd_C_sf"/>
</dbReference>
<evidence type="ECO:0000259" key="5">
    <source>
        <dbReference type="Pfam" id="PF00501"/>
    </source>
</evidence>
<dbReference type="Pfam" id="PF00501">
    <property type="entry name" value="AMP-binding"/>
    <property type="match status" value="1"/>
</dbReference>
<dbReference type="InterPro" id="IPR020845">
    <property type="entry name" value="AMP-binding_CS"/>
</dbReference>
<gene>
    <name evidence="7" type="ORF">K7G82_18670</name>
</gene>
<evidence type="ECO:0000313" key="8">
    <source>
        <dbReference type="Proteomes" id="UP000706039"/>
    </source>
</evidence>
<dbReference type="NCBIfam" id="TIGR01217">
    <property type="entry name" value="ac_ac_CoA_syn"/>
    <property type="match status" value="1"/>
</dbReference>
<comment type="caution">
    <text evidence="7">The sequence shown here is derived from an EMBL/GenBank/DDBJ whole genome shotgun (WGS) entry which is preliminary data.</text>
</comment>
<dbReference type="NCBIfam" id="NF002937">
    <property type="entry name" value="PRK03584.1"/>
    <property type="match status" value="1"/>
</dbReference>
<proteinExistence type="inferred from homology"/>
<dbReference type="PANTHER" id="PTHR42921">
    <property type="entry name" value="ACETOACETYL-COA SYNTHETASE"/>
    <property type="match status" value="1"/>
</dbReference>
<dbReference type="InterPro" id="IPR032387">
    <property type="entry name" value="ACAS_N"/>
</dbReference>
<dbReference type="SUPFAM" id="SSF56801">
    <property type="entry name" value="Acetyl-CoA synthetase-like"/>
    <property type="match status" value="1"/>
</dbReference>
<dbReference type="GO" id="GO:0030729">
    <property type="term" value="F:acetoacetate-CoA ligase activity"/>
    <property type="evidence" value="ECO:0007669"/>
    <property type="project" value="UniProtKB-EC"/>
</dbReference>
<dbReference type="Proteomes" id="UP000706039">
    <property type="component" value="Unassembled WGS sequence"/>
</dbReference>
<dbReference type="Gene3D" id="3.40.50.12780">
    <property type="entry name" value="N-terminal domain of ligase-like"/>
    <property type="match status" value="1"/>
</dbReference>
<dbReference type="EMBL" id="JAINVV010000008">
    <property type="protein sequence ID" value="MBY8824335.1"/>
    <property type="molecule type" value="Genomic_DNA"/>
</dbReference>
<keyword evidence="2 7" id="KW-0436">Ligase</keyword>
<evidence type="ECO:0000259" key="6">
    <source>
        <dbReference type="Pfam" id="PF16177"/>
    </source>
</evidence>
<dbReference type="Gene3D" id="3.30.300.30">
    <property type="match status" value="1"/>
</dbReference>
<reference evidence="7 8" key="1">
    <citation type="submission" date="2021-08" db="EMBL/GenBank/DDBJ databases">
        <authorList>
            <person name="Tuo L."/>
        </authorList>
    </citation>
    <scope>NUCLEOTIDE SEQUENCE [LARGE SCALE GENOMIC DNA]</scope>
    <source>
        <strain evidence="7 8">JCM 31229</strain>
    </source>
</reference>
<comment type="similarity">
    <text evidence="1">Belongs to the ATP-dependent AMP-binding enzyme family.</text>
</comment>
<dbReference type="PANTHER" id="PTHR42921:SF1">
    <property type="entry name" value="ACETOACETYL-COA SYNTHETASE"/>
    <property type="match status" value="1"/>
</dbReference>
<sequence length="672" mass="72920">MIEEGALLWSPSPGFAANSNLTRYMQWLEARGRPFQSYDALWRWSVQHADDFWASLWGYFEIESDGNWDRVRSAEPMPATRWFEGARVNLAEHILRNEVRCDPGATAIQHLSEVRPLETLSWTELGDQVRRTATALRAMGIGPGDRVAACLPNIVEAAVALLASAAIGAVWTSVAPEFGVRAAIDRLGQVAPKLIFVTDGYRYMGSDHDCMAATEALLGAIGTIEHVVLVPNLDPCAMPAVDSRFVLWDDIQRTVAPARGAFRYARVDSGHPLWVLFTSGTTGMPKPIVHGQLGLTLELFRAQSLSTNIGPGSTLFNYASTAWVVWNMLVGSLITGSAIVLYDGHPLAQGPGTMWDIAEQTGTTDIGFSPNLVCRMMQAGIVPGETHDLSALQHAILVGSPASPDIYGWLNDAVKPDLWITSQAGSTEMCVGFAGGVPILPVRAGEIQARLLGMALDCWSSDGESLIDEAGELVMTAPCPMMPLALWGDAEGERYRESYFADFSGIWRQGDRCRITANGGLVILGRSDATLNRGGVRIGTAELYRTVCDMAEVEDAIAVEAMADGASQMILFVRPAEGCCADAAFRARINDRLRIENSPRHVPDQIVAVPAIPYTATGKRMEVPVRRLLEGADPAQVGDRNAMADPAAFDWFATFARDFRNAGLRARRAMVA</sequence>
<name>A0ABS7PSM3_9SPHN</name>
<dbReference type="RefSeq" id="WP_222991405.1">
    <property type="nucleotide sequence ID" value="NZ_JAINVV010000008.1"/>
</dbReference>